<organism evidence="1 2">
    <name type="scientific">Glutamicibacter mysorens</name>
    <dbReference type="NCBI Taxonomy" id="257984"/>
    <lineage>
        <taxon>Bacteria</taxon>
        <taxon>Bacillati</taxon>
        <taxon>Actinomycetota</taxon>
        <taxon>Actinomycetes</taxon>
        <taxon>Micrococcales</taxon>
        <taxon>Micrococcaceae</taxon>
        <taxon>Glutamicibacter</taxon>
    </lineage>
</organism>
<proteinExistence type="predicted"/>
<dbReference type="Proteomes" id="UP000229263">
    <property type="component" value="Unassembled WGS sequence"/>
</dbReference>
<dbReference type="EMBL" id="PGEY01000001">
    <property type="protein sequence ID" value="PJJ44225.1"/>
    <property type="molecule type" value="Genomic_DNA"/>
</dbReference>
<reference evidence="1 2" key="1">
    <citation type="submission" date="2017-11" db="EMBL/GenBank/DDBJ databases">
        <title>Sequencing the genomes of 1000 actinobacteria strains.</title>
        <authorList>
            <person name="Klenk H.-P."/>
        </authorList>
    </citation>
    <scope>NUCLEOTIDE SEQUENCE [LARGE SCALE GENOMIC DNA]</scope>
    <source>
        <strain evidence="1 2">DSM 12798</strain>
    </source>
</reference>
<accession>A0ABX4MXB6</accession>
<dbReference type="RefSeq" id="WP_157066432.1">
    <property type="nucleotide sequence ID" value="NZ_PGEY01000001.1"/>
</dbReference>
<protein>
    <submittedName>
        <fullName evidence="1">Uncharacterized protein</fullName>
    </submittedName>
</protein>
<gene>
    <name evidence="1" type="ORF">ATK23_1453</name>
</gene>
<evidence type="ECO:0000313" key="1">
    <source>
        <dbReference type="EMBL" id="PJJ44225.1"/>
    </source>
</evidence>
<name>A0ABX4MXB6_9MICC</name>
<sequence length="121" mass="13487">MDISTWVGVQRDDGEIVGYFDPADPDYHLVTPRNVLGHAVGEDCEYLEGEQLLVERGFSELMNTWVLDSGSREATDLVSILEVSPQGIVLANALQARALQPAERIHVPWPDVKHRLAPVQR</sequence>
<keyword evidence="2" id="KW-1185">Reference proteome</keyword>
<evidence type="ECO:0000313" key="2">
    <source>
        <dbReference type="Proteomes" id="UP000229263"/>
    </source>
</evidence>
<comment type="caution">
    <text evidence="1">The sequence shown here is derived from an EMBL/GenBank/DDBJ whole genome shotgun (WGS) entry which is preliminary data.</text>
</comment>